<dbReference type="InterPro" id="IPR000060">
    <property type="entry name" value="BCCT_transptr"/>
</dbReference>
<keyword evidence="3" id="KW-0813">Transport</keyword>
<dbReference type="OrthoDB" id="9775735at2"/>
<evidence type="ECO:0000313" key="9">
    <source>
        <dbReference type="EMBL" id="SDP32700.1"/>
    </source>
</evidence>
<comment type="similarity">
    <text evidence="2">Belongs to the BCCT transporter (TC 2.A.15) family.</text>
</comment>
<dbReference type="EMBL" id="FNJI01000016">
    <property type="protein sequence ID" value="SDP32700.1"/>
    <property type="molecule type" value="Genomic_DNA"/>
</dbReference>
<dbReference type="PANTHER" id="PTHR30047">
    <property type="entry name" value="HIGH-AFFINITY CHOLINE TRANSPORT PROTEIN-RELATED"/>
    <property type="match status" value="1"/>
</dbReference>
<evidence type="ECO:0000256" key="2">
    <source>
        <dbReference type="ARBA" id="ARBA00005658"/>
    </source>
</evidence>
<feature type="transmembrane region" description="Helical" evidence="8">
    <location>
        <begin position="146"/>
        <end position="163"/>
    </location>
</feature>
<dbReference type="PANTHER" id="PTHR30047:SF7">
    <property type="entry name" value="HIGH-AFFINITY CHOLINE TRANSPORT PROTEIN"/>
    <property type="match status" value="1"/>
</dbReference>
<evidence type="ECO:0000256" key="5">
    <source>
        <dbReference type="ARBA" id="ARBA00022692"/>
    </source>
</evidence>
<dbReference type="GO" id="GO:0005886">
    <property type="term" value="C:plasma membrane"/>
    <property type="evidence" value="ECO:0007669"/>
    <property type="project" value="UniProtKB-SubCell"/>
</dbReference>
<keyword evidence="5 8" id="KW-0812">Transmembrane</keyword>
<feature type="transmembrane region" description="Helical" evidence="8">
    <location>
        <begin position="403"/>
        <end position="422"/>
    </location>
</feature>
<reference evidence="9 10" key="1">
    <citation type="submission" date="2016-10" db="EMBL/GenBank/DDBJ databases">
        <authorList>
            <person name="de Groot N.N."/>
        </authorList>
    </citation>
    <scope>NUCLEOTIDE SEQUENCE [LARGE SCALE GENOMIC DNA]</scope>
    <source>
        <strain evidence="9 10">DSM 12130</strain>
    </source>
</reference>
<evidence type="ECO:0000256" key="8">
    <source>
        <dbReference type="SAM" id="Phobius"/>
    </source>
</evidence>
<feature type="transmembrane region" description="Helical" evidence="8">
    <location>
        <begin position="88"/>
        <end position="107"/>
    </location>
</feature>
<feature type="transmembrane region" description="Helical" evidence="8">
    <location>
        <begin position="265"/>
        <end position="289"/>
    </location>
</feature>
<keyword evidence="6 8" id="KW-1133">Transmembrane helix</keyword>
<gene>
    <name evidence="9" type="ORF">SAMN05660330_02416</name>
</gene>
<evidence type="ECO:0000256" key="7">
    <source>
        <dbReference type="ARBA" id="ARBA00023136"/>
    </source>
</evidence>
<dbReference type="Proteomes" id="UP000199073">
    <property type="component" value="Unassembled WGS sequence"/>
</dbReference>
<feature type="transmembrane region" description="Helical" evidence="8">
    <location>
        <begin position="195"/>
        <end position="219"/>
    </location>
</feature>
<dbReference type="AlphaFoldDB" id="A0A1H0RTF2"/>
<keyword evidence="4" id="KW-1003">Cell membrane</keyword>
<dbReference type="Pfam" id="PF02028">
    <property type="entry name" value="BCCT"/>
    <property type="match status" value="1"/>
</dbReference>
<evidence type="ECO:0000256" key="3">
    <source>
        <dbReference type="ARBA" id="ARBA00022448"/>
    </source>
</evidence>
<evidence type="ECO:0000313" key="10">
    <source>
        <dbReference type="Proteomes" id="UP000199073"/>
    </source>
</evidence>
<proteinExistence type="inferred from homology"/>
<keyword evidence="10" id="KW-1185">Reference proteome</keyword>
<dbReference type="RefSeq" id="WP_092223151.1">
    <property type="nucleotide sequence ID" value="NZ_FNJI01000016.1"/>
</dbReference>
<feature type="transmembrane region" description="Helical" evidence="8">
    <location>
        <begin position="231"/>
        <end position="253"/>
    </location>
</feature>
<feature type="transmembrane region" description="Helical" evidence="8">
    <location>
        <begin position="47"/>
        <end position="67"/>
    </location>
</feature>
<keyword evidence="7 8" id="KW-0472">Membrane</keyword>
<dbReference type="GO" id="GO:0022857">
    <property type="term" value="F:transmembrane transporter activity"/>
    <property type="evidence" value="ECO:0007669"/>
    <property type="project" value="InterPro"/>
</dbReference>
<feature type="transmembrane region" description="Helical" evidence="8">
    <location>
        <begin position="320"/>
        <end position="338"/>
    </location>
</feature>
<organism evidence="9 10">
    <name type="scientific">Desulforhopalus singaporensis</name>
    <dbReference type="NCBI Taxonomy" id="91360"/>
    <lineage>
        <taxon>Bacteria</taxon>
        <taxon>Pseudomonadati</taxon>
        <taxon>Thermodesulfobacteriota</taxon>
        <taxon>Desulfobulbia</taxon>
        <taxon>Desulfobulbales</taxon>
        <taxon>Desulfocapsaceae</taxon>
        <taxon>Desulforhopalus</taxon>
    </lineage>
</organism>
<accession>A0A1H0RTF2</accession>
<evidence type="ECO:0000256" key="6">
    <source>
        <dbReference type="ARBA" id="ARBA00022989"/>
    </source>
</evidence>
<name>A0A1H0RTF2_9BACT</name>
<feature type="transmembrane region" description="Helical" evidence="8">
    <location>
        <begin position="350"/>
        <end position="373"/>
    </location>
</feature>
<protein>
    <submittedName>
        <fullName evidence="9">Choline-glycine betaine transporter</fullName>
    </submittedName>
</protein>
<feature type="transmembrane region" description="Helical" evidence="8">
    <location>
        <begin position="486"/>
        <end position="506"/>
    </location>
</feature>
<feature type="transmembrane region" description="Helical" evidence="8">
    <location>
        <begin position="455"/>
        <end position="474"/>
    </location>
</feature>
<evidence type="ECO:0000256" key="1">
    <source>
        <dbReference type="ARBA" id="ARBA00004651"/>
    </source>
</evidence>
<evidence type="ECO:0000256" key="4">
    <source>
        <dbReference type="ARBA" id="ARBA00022475"/>
    </source>
</evidence>
<sequence length="522" mass="56318">MFKNVRLLVFLPTFLVLSGGIVASFIDLDSFLKTVTAINSYLLANCAWFLSGMSLMMVITALIVYLSPLGKVRIGGNDAAPLLSLRQLFSITLCTTIAVGALFWATAEPLYHLHSPPASLGIDANSSQAKLFAMGNIFLEWGITPYAIYGIPSILFAILFYNYKTPFSVTSLFYPILGDRLGNGNSALRQLIDSLCLFALVAGMASSLGTGSITLAGALKQIFPPLEGYSTITLGAVMFAIVISFALSAVSGLKKGIARLSSINTWIMLGTIIFVFVFGPTVLILNFGIESFGYYANNFFKLSLFTGAAANDPWPGWWPVFYWAVWFAWAPITCLFLGRLLKGYTVRTSMIMIIVLPALFSMTWMTILGTTAMEVDSATGNSLNALLNSSGIDAVLYETFKSLPISGIMIVVLFVVGFLNYVTAADSSTDAISNLCTSGVFSENVESDISLRQKIVWACIIGLTAFIMVNYTGLKGVKMLANLGGFPAALICTVAMIALLKLVFLASRAEAEQKSPIELPKL</sequence>
<comment type="subcellular location">
    <subcellularLocation>
        <location evidence="1">Cell membrane</location>
        <topology evidence="1">Multi-pass membrane protein</topology>
    </subcellularLocation>
</comment>